<dbReference type="InterPro" id="IPR051151">
    <property type="entry name" value="Group_II_Decarboxylase"/>
</dbReference>
<dbReference type="EMBL" id="JBHLZU010000014">
    <property type="protein sequence ID" value="MFB9905588.1"/>
    <property type="molecule type" value="Genomic_DNA"/>
</dbReference>
<reference evidence="7 8" key="1">
    <citation type="submission" date="2024-09" db="EMBL/GenBank/DDBJ databases">
        <authorList>
            <person name="Sun Q."/>
            <person name="Mori K."/>
        </authorList>
    </citation>
    <scope>NUCLEOTIDE SEQUENCE [LARGE SCALE GENOMIC DNA]</scope>
    <source>
        <strain evidence="7 8">TBRC 7907</strain>
    </source>
</reference>
<accession>A0ABV5ZXH3</accession>
<protein>
    <submittedName>
        <fullName evidence="7">Pyridoxal-dependent decarboxylase</fullName>
    </submittedName>
</protein>
<evidence type="ECO:0000256" key="6">
    <source>
        <dbReference type="RuleBase" id="RU000382"/>
    </source>
</evidence>
<dbReference type="PANTHER" id="PTHR46101:SF18">
    <property type="entry name" value="HISTIDINE DECARBOXYLASE"/>
    <property type="match status" value="1"/>
</dbReference>
<organism evidence="7 8">
    <name type="scientific">Allokutzneria oryzae</name>
    <dbReference type="NCBI Taxonomy" id="1378989"/>
    <lineage>
        <taxon>Bacteria</taxon>
        <taxon>Bacillati</taxon>
        <taxon>Actinomycetota</taxon>
        <taxon>Actinomycetes</taxon>
        <taxon>Pseudonocardiales</taxon>
        <taxon>Pseudonocardiaceae</taxon>
        <taxon>Allokutzneria</taxon>
    </lineage>
</organism>
<evidence type="ECO:0000256" key="1">
    <source>
        <dbReference type="ARBA" id="ARBA00001933"/>
    </source>
</evidence>
<dbReference type="Proteomes" id="UP001589693">
    <property type="component" value="Unassembled WGS sequence"/>
</dbReference>
<comment type="similarity">
    <text evidence="2 6">Belongs to the group II decarboxylase family.</text>
</comment>
<keyword evidence="4 6" id="KW-0663">Pyridoxal phosphate</keyword>
<gene>
    <name evidence="7" type="ORF">ACFFQA_16770</name>
</gene>
<dbReference type="InterPro" id="IPR015421">
    <property type="entry name" value="PyrdxlP-dep_Trfase_major"/>
</dbReference>
<keyword evidence="3" id="KW-0210">Decarboxylase</keyword>
<comment type="cofactor">
    <cofactor evidence="1 6">
        <name>pyridoxal 5'-phosphate</name>
        <dbReference type="ChEBI" id="CHEBI:597326"/>
    </cofactor>
</comment>
<proteinExistence type="inferred from homology"/>
<dbReference type="Gene3D" id="3.40.640.10">
    <property type="entry name" value="Type I PLP-dependent aspartate aminotransferase-like (Major domain)"/>
    <property type="match status" value="1"/>
</dbReference>
<dbReference type="RefSeq" id="WP_377852891.1">
    <property type="nucleotide sequence ID" value="NZ_JBHLZU010000014.1"/>
</dbReference>
<evidence type="ECO:0000313" key="7">
    <source>
        <dbReference type="EMBL" id="MFB9905588.1"/>
    </source>
</evidence>
<evidence type="ECO:0000256" key="3">
    <source>
        <dbReference type="ARBA" id="ARBA00022793"/>
    </source>
</evidence>
<evidence type="ECO:0000256" key="4">
    <source>
        <dbReference type="ARBA" id="ARBA00022898"/>
    </source>
</evidence>
<dbReference type="SUPFAM" id="SSF53383">
    <property type="entry name" value="PLP-dependent transferases"/>
    <property type="match status" value="1"/>
</dbReference>
<dbReference type="PANTHER" id="PTHR46101">
    <property type="match status" value="1"/>
</dbReference>
<keyword evidence="5 6" id="KW-0456">Lyase</keyword>
<dbReference type="Pfam" id="PF00282">
    <property type="entry name" value="Pyridoxal_deC"/>
    <property type="match status" value="1"/>
</dbReference>
<name>A0ABV5ZXH3_9PSEU</name>
<evidence type="ECO:0000256" key="2">
    <source>
        <dbReference type="ARBA" id="ARBA00009533"/>
    </source>
</evidence>
<dbReference type="InterPro" id="IPR015424">
    <property type="entry name" value="PyrdxlP-dep_Trfase"/>
</dbReference>
<evidence type="ECO:0000313" key="8">
    <source>
        <dbReference type="Proteomes" id="UP001589693"/>
    </source>
</evidence>
<evidence type="ECO:0000256" key="5">
    <source>
        <dbReference type="ARBA" id="ARBA00023239"/>
    </source>
</evidence>
<dbReference type="InterPro" id="IPR002129">
    <property type="entry name" value="PyrdxlP-dep_de-COase"/>
</dbReference>
<sequence length="553" mass="62405">MRATSDTTDQVPEEADFRLDPDGLTPARRRAALATLKQYFATQKANFLGYQVNEAIAYRAELAEFLDYNTNNIGDPFVLSTFTLHSKWVEQAVLDYYARLWNAQPRRVVDQQLDPESYWGYVLTMGSTEGNVYGLWNARDYLGGKALMVEPEPSDCDDGRRQRNRVTWVRATTPPDNENAYTPVAFYSQDTHYSVAKAVRVLDIPTFYEVGTKRYPHANPLSAGEPWPAEVPSLPSGAIDIDKLEKLVEFFASVGHPILLVLNYGTTFKGAYDDVGAIAERLRPVFRRYGLDRRRVKYGSRNGKDLVDERAGYWFHIDAALGGTYMPFVEKAIRTGALPAEAEEDRPDFDFRIPETSSIVASGHKFPGAPWPCGIYMTKVKYEMQPPPLPAYVGSPDTTFGGSRNAFSPIVWWDYLARHPEATQIELAVRAEHVARYAVRKLSELAARRQEDLWVERTPLALSVRFKQPNEEIVFKYSLSTITLDTAEARHLAHLYVMTHVTEELIDRLVADLESPDAFPEQPAEPAGPIGDWGPVEDVERLAMVPIIGRGFR</sequence>
<comment type="caution">
    <text evidence="7">The sequence shown here is derived from an EMBL/GenBank/DDBJ whole genome shotgun (WGS) entry which is preliminary data.</text>
</comment>
<keyword evidence="8" id="KW-1185">Reference proteome</keyword>